<dbReference type="OrthoDB" id="892936at2"/>
<keyword evidence="1" id="KW-0732">Signal</keyword>
<sequence length="203" mass="22713">MKKPMACLRLLPLFFFSLFLASCHDDDEEVAPLSNQLEYDSRTYDLGMGLTYDFGPFALHSEKTHYAQGILLTDAKSVNQKPNIVLRLYLFNPGTNVPVTGTFEFGDVKNMPSDRAAAKYRWKNFFLNSGLLLDLNKDQELDPDQEYFEIRNGSITLSGTAPDYTVNCNVILETGKPLKAQFKGTFIPITVSSSGDDLTSSRS</sequence>
<dbReference type="PROSITE" id="PS51257">
    <property type="entry name" value="PROKAR_LIPOPROTEIN"/>
    <property type="match status" value="1"/>
</dbReference>
<comment type="caution">
    <text evidence="2">The sequence shown here is derived from an EMBL/GenBank/DDBJ whole genome shotgun (WGS) entry which is preliminary data.</text>
</comment>
<dbReference type="EMBL" id="VKKY01000001">
    <property type="protein sequence ID" value="KAA3440602.1"/>
    <property type="molecule type" value="Genomic_DNA"/>
</dbReference>
<evidence type="ECO:0000256" key="1">
    <source>
        <dbReference type="SAM" id="SignalP"/>
    </source>
</evidence>
<gene>
    <name evidence="2" type="ORF">FOA19_08105</name>
</gene>
<reference evidence="2 3" key="1">
    <citation type="submission" date="2019-07" db="EMBL/GenBank/DDBJ databases">
        <title>Rufibacter sp. nov., isolated from lake sediment.</title>
        <authorList>
            <person name="Qu J.-H."/>
        </authorList>
    </citation>
    <scope>NUCLEOTIDE SEQUENCE [LARGE SCALE GENOMIC DNA]</scope>
    <source>
        <strain evidence="2 3">NBS58-1</strain>
    </source>
</reference>
<accession>A0A5B6TIV7</accession>
<keyword evidence="3" id="KW-1185">Reference proteome</keyword>
<dbReference type="Proteomes" id="UP000324133">
    <property type="component" value="Unassembled WGS sequence"/>
</dbReference>
<feature type="chain" id="PRO_5023051395" description="Lipoprotein" evidence="1">
    <location>
        <begin position="22"/>
        <end position="203"/>
    </location>
</feature>
<organism evidence="2 3">
    <name type="scientific">Rufibacter hautae</name>
    <dbReference type="NCBI Taxonomy" id="2595005"/>
    <lineage>
        <taxon>Bacteria</taxon>
        <taxon>Pseudomonadati</taxon>
        <taxon>Bacteroidota</taxon>
        <taxon>Cytophagia</taxon>
        <taxon>Cytophagales</taxon>
        <taxon>Hymenobacteraceae</taxon>
        <taxon>Rufibacter</taxon>
    </lineage>
</organism>
<proteinExistence type="predicted"/>
<evidence type="ECO:0008006" key="4">
    <source>
        <dbReference type="Google" id="ProtNLM"/>
    </source>
</evidence>
<feature type="signal peptide" evidence="1">
    <location>
        <begin position="1"/>
        <end position="21"/>
    </location>
</feature>
<dbReference type="AlphaFoldDB" id="A0A5B6TIV7"/>
<evidence type="ECO:0000313" key="2">
    <source>
        <dbReference type="EMBL" id="KAA3440602.1"/>
    </source>
</evidence>
<evidence type="ECO:0000313" key="3">
    <source>
        <dbReference type="Proteomes" id="UP000324133"/>
    </source>
</evidence>
<protein>
    <recommendedName>
        <fullName evidence="4">Lipoprotein</fullName>
    </recommendedName>
</protein>
<name>A0A5B6TIV7_9BACT</name>